<evidence type="ECO:0000313" key="2">
    <source>
        <dbReference type="EMBL" id="KAJ5110969.1"/>
    </source>
</evidence>
<dbReference type="RefSeq" id="XP_056479039.1">
    <property type="nucleotide sequence ID" value="XM_056613998.1"/>
</dbReference>
<proteinExistence type="predicted"/>
<evidence type="ECO:0008006" key="4">
    <source>
        <dbReference type="Google" id="ProtNLM"/>
    </source>
</evidence>
<keyword evidence="3" id="KW-1185">Reference proteome</keyword>
<sequence length="123" mass="13983">MKSPVVILTTLLPLTSSVAFAKPVAAASDDFSLEERGRGENWDNGNNHWGGDHDHHENWCKVKKPYWYHKYPCDQSGIVGKSSVGDNFAPVCKYQNWYKNSKGWWVKDEFKPPRCVVNVGKCP</sequence>
<protein>
    <recommendedName>
        <fullName evidence="4">Secreted protein</fullName>
    </recommendedName>
</protein>
<dbReference type="EMBL" id="JAPQKI010000002">
    <property type="protein sequence ID" value="KAJ5110969.1"/>
    <property type="molecule type" value="Genomic_DNA"/>
</dbReference>
<accession>A0A9W9KLB3</accession>
<evidence type="ECO:0000313" key="3">
    <source>
        <dbReference type="Proteomes" id="UP001149074"/>
    </source>
</evidence>
<feature type="signal peptide" evidence="1">
    <location>
        <begin position="1"/>
        <end position="26"/>
    </location>
</feature>
<evidence type="ECO:0000256" key="1">
    <source>
        <dbReference type="SAM" id="SignalP"/>
    </source>
</evidence>
<name>A0A9W9KLB3_9EURO</name>
<organism evidence="2 3">
    <name type="scientific">Penicillium argentinense</name>
    <dbReference type="NCBI Taxonomy" id="1131581"/>
    <lineage>
        <taxon>Eukaryota</taxon>
        <taxon>Fungi</taxon>
        <taxon>Dikarya</taxon>
        <taxon>Ascomycota</taxon>
        <taxon>Pezizomycotina</taxon>
        <taxon>Eurotiomycetes</taxon>
        <taxon>Eurotiomycetidae</taxon>
        <taxon>Eurotiales</taxon>
        <taxon>Aspergillaceae</taxon>
        <taxon>Penicillium</taxon>
    </lineage>
</organism>
<reference evidence="2" key="2">
    <citation type="journal article" date="2023" name="IMA Fungus">
        <title>Comparative genomic study of the Penicillium genus elucidates a diverse pangenome and 15 lateral gene transfer events.</title>
        <authorList>
            <person name="Petersen C."/>
            <person name="Sorensen T."/>
            <person name="Nielsen M.R."/>
            <person name="Sondergaard T.E."/>
            <person name="Sorensen J.L."/>
            <person name="Fitzpatrick D.A."/>
            <person name="Frisvad J.C."/>
            <person name="Nielsen K.L."/>
        </authorList>
    </citation>
    <scope>NUCLEOTIDE SEQUENCE</scope>
    <source>
        <strain evidence="2">IBT 30761</strain>
    </source>
</reference>
<keyword evidence="1" id="KW-0732">Signal</keyword>
<feature type="chain" id="PRO_5040990385" description="Secreted protein" evidence="1">
    <location>
        <begin position="27"/>
        <end position="123"/>
    </location>
</feature>
<dbReference type="AlphaFoldDB" id="A0A9W9KLB3"/>
<comment type="caution">
    <text evidence="2">The sequence shown here is derived from an EMBL/GenBank/DDBJ whole genome shotgun (WGS) entry which is preliminary data.</text>
</comment>
<dbReference type="Proteomes" id="UP001149074">
    <property type="component" value="Unassembled WGS sequence"/>
</dbReference>
<gene>
    <name evidence="2" type="ORF">N7532_001504</name>
</gene>
<dbReference type="OrthoDB" id="4369767at2759"/>
<reference evidence="2" key="1">
    <citation type="submission" date="2022-11" db="EMBL/GenBank/DDBJ databases">
        <authorList>
            <person name="Petersen C."/>
        </authorList>
    </citation>
    <scope>NUCLEOTIDE SEQUENCE</scope>
    <source>
        <strain evidence="2">IBT 30761</strain>
    </source>
</reference>
<dbReference type="GeneID" id="81352977"/>